<name>I9Y882_HELPX</name>
<evidence type="ECO:0000313" key="1">
    <source>
        <dbReference type="EMBL" id="EJC27227.1"/>
    </source>
</evidence>
<reference evidence="1 2" key="1">
    <citation type="submission" date="2012-05" db="EMBL/GenBank/DDBJ databases">
        <title>Genome sequence of Helicobacter pylori Hp P-11b.</title>
        <authorList>
            <person name="Blanchard T.G."/>
            <person name="Czinn S.J."/>
            <person name="McCracken C."/>
            <person name="Abolude K."/>
            <person name="Maroo A."/>
            <person name="Santana-Cruz I."/>
            <person name="Tallon L.J."/>
            <person name="Ficke F.W.F."/>
        </authorList>
    </citation>
    <scope>NUCLEOTIDE SEQUENCE [LARGE SCALE GENOMIC DNA]</scope>
    <source>
        <strain evidence="1 2">Hp P-11b</strain>
    </source>
</reference>
<dbReference type="EMBL" id="AKQH01000008">
    <property type="protein sequence ID" value="EJC27227.1"/>
    <property type="molecule type" value="Genomic_DNA"/>
</dbReference>
<protein>
    <submittedName>
        <fullName evidence="1">Uncharacterized protein</fullName>
    </submittedName>
</protein>
<organism evidence="1 2">
    <name type="scientific">Helicobacter pylori Hp P-11b</name>
    <dbReference type="NCBI Taxonomy" id="992106"/>
    <lineage>
        <taxon>Bacteria</taxon>
        <taxon>Pseudomonadati</taxon>
        <taxon>Campylobacterota</taxon>
        <taxon>Epsilonproteobacteria</taxon>
        <taxon>Campylobacterales</taxon>
        <taxon>Helicobacteraceae</taxon>
        <taxon>Helicobacter</taxon>
    </lineage>
</organism>
<dbReference type="AlphaFoldDB" id="I9Y882"/>
<dbReference type="Proteomes" id="UP000005601">
    <property type="component" value="Unassembled WGS sequence"/>
</dbReference>
<proteinExistence type="predicted"/>
<gene>
    <name evidence="1" type="ORF">HPHPP11B_1323</name>
</gene>
<evidence type="ECO:0000313" key="2">
    <source>
        <dbReference type="Proteomes" id="UP000005601"/>
    </source>
</evidence>
<comment type="caution">
    <text evidence="1">The sequence shown here is derived from an EMBL/GenBank/DDBJ whole genome shotgun (WGS) entry which is preliminary data.</text>
</comment>
<sequence>MGFEKSKYRQKHAHALHKTTIKHQFISVFKNHSTIESKK</sequence>
<accession>I9Y882</accession>